<dbReference type="Pfam" id="PF10636">
    <property type="entry name" value="hemP"/>
    <property type="match status" value="1"/>
</dbReference>
<evidence type="ECO:0000313" key="3">
    <source>
        <dbReference type="Proteomes" id="UP000298588"/>
    </source>
</evidence>
<keyword evidence="3" id="KW-1185">Reference proteome</keyword>
<evidence type="ECO:0000256" key="1">
    <source>
        <dbReference type="SAM" id="MobiDB-lite"/>
    </source>
</evidence>
<gene>
    <name evidence="2" type="primary">hemP</name>
    <name evidence="2" type="ORF">E8L99_14780</name>
</gene>
<protein>
    <submittedName>
        <fullName evidence="2">Hemin uptake protein HemP</fullName>
    </submittedName>
</protein>
<reference evidence="2 3" key="1">
    <citation type="submission" date="2019-04" db="EMBL/GenBank/DDBJ databases">
        <title>Phreatobacter aquaticus sp. nov.</title>
        <authorList>
            <person name="Choi A."/>
            <person name="Baek K."/>
        </authorList>
    </citation>
    <scope>NUCLEOTIDE SEQUENCE [LARGE SCALE GENOMIC DNA]</scope>
    <source>
        <strain evidence="2 3">NMCR1094</strain>
    </source>
</reference>
<dbReference type="KEGG" id="paqt:E8L99_14780"/>
<organism evidence="2 3">
    <name type="scientific">Phreatobacter aquaticus</name>
    <dbReference type="NCBI Taxonomy" id="2570229"/>
    <lineage>
        <taxon>Bacteria</taxon>
        <taxon>Pseudomonadati</taxon>
        <taxon>Pseudomonadota</taxon>
        <taxon>Alphaproteobacteria</taxon>
        <taxon>Hyphomicrobiales</taxon>
        <taxon>Phreatobacteraceae</taxon>
        <taxon>Phreatobacter</taxon>
    </lineage>
</organism>
<dbReference type="EMBL" id="CP039865">
    <property type="protein sequence ID" value="QCK86930.1"/>
    <property type="molecule type" value="Genomic_DNA"/>
</dbReference>
<dbReference type="Proteomes" id="UP000298588">
    <property type="component" value="Chromosome"/>
</dbReference>
<feature type="region of interest" description="Disordered" evidence="1">
    <location>
        <begin position="1"/>
        <end position="25"/>
    </location>
</feature>
<name>A0A4D7QG83_9HYPH</name>
<dbReference type="AlphaFoldDB" id="A0A4D7QG83"/>
<dbReference type="Gene3D" id="2.10.70.10">
    <property type="entry name" value="Complement Module, domain 1"/>
    <property type="match status" value="1"/>
</dbReference>
<dbReference type="InterPro" id="IPR019600">
    <property type="entry name" value="Hemin_uptake_protein_HemP"/>
</dbReference>
<sequence length="66" mass="7242">MISAPPPRPRDTTFGRSTPDAMQLSPDIPTVELTSLLGGGREAVILHNGERYRLRVTANDKLILTK</sequence>
<dbReference type="OrthoDB" id="7870498at2"/>
<proteinExistence type="predicted"/>
<accession>A0A4D7QG83</accession>
<evidence type="ECO:0000313" key="2">
    <source>
        <dbReference type="EMBL" id="QCK86930.1"/>
    </source>
</evidence>